<dbReference type="AlphaFoldDB" id="A0A1C1CW22"/>
<dbReference type="OrthoDB" id="4367324at2759"/>
<feature type="region of interest" description="Disordered" evidence="1">
    <location>
        <begin position="213"/>
        <end position="232"/>
    </location>
</feature>
<comment type="caution">
    <text evidence="2">The sequence shown here is derived from an EMBL/GenBank/DDBJ whole genome shotgun (WGS) entry which is preliminary data.</text>
</comment>
<reference evidence="3" key="1">
    <citation type="submission" date="2015-07" db="EMBL/GenBank/DDBJ databases">
        <authorList>
            <person name="Teixeira M.M."/>
            <person name="Souza R.C."/>
            <person name="Almeida L.G."/>
            <person name="Vicente V.A."/>
            <person name="de Hoog S."/>
            <person name="Bocca A.L."/>
            <person name="de Almeida S.R."/>
            <person name="Vasconcelos A.T."/>
            <person name="Felipe M.S."/>
        </authorList>
    </citation>
    <scope>NUCLEOTIDE SEQUENCE [LARGE SCALE GENOMIC DNA]</scope>
    <source>
        <strain evidence="3">KSF</strain>
    </source>
</reference>
<gene>
    <name evidence="2" type="ORF">CLCR_10494</name>
</gene>
<name>A0A1C1CW22_9EURO</name>
<feature type="region of interest" description="Disordered" evidence="1">
    <location>
        <begin position="305"/>
        <end position="338"/>
    </location>
</feature>
<dbReference type="VEuPathDB" id="FungiDB:CLCR_10494"/>
<dbReference type="STRING" id="86049.A0A1C1CW22"/>
<dbReference type="Proteomes" id="UP000094526">
    <property type="component" value="Unassembled WGS sequence"/>
</dbReference>
<dbReference type="EMBL" id="LGRB01000008">
    <property type="protein sequence ID" value="OCT52734.1"/>
    <property type="molecule type" value="Genomic_DNA"/>
</dbReference>
<keyword evidence="3" id="KW-1185">Reference proteome</keyword>
<evidence type="ECO:0000313" key="2">
    <source>
        <dbReference type="EMBL" id="OCT52734.1"/>
    </source>
</evidence>
<protein>
    <submittedName>
        <fullName evidence="2">Uncharacterized protein</fullName>
    </submittedName>
</protein>
<evidence type="ECO:0000256" key="1">
    <source>
        <dbReference type="SAM" id="MobiDB-lite"/>
    </source>
</evidence>
<feature type="compositionally biased region" description="Basic and acidic residues" evidence="1">
    <location>
        <begin position="305"/>
        <end position="314"/>
    </location>
</feature>
<evidence type="ECO:0000313" key="3">
    <source>
        <dbReference type="Proteomes" id="UP000094526"/>
    </source>
</evidence>
<sequence length="338" mass="38169">MGRTIYDCLTQPNTQLIVRTPTTLAYTQHDEWAPVETIQQWEDFNFTSLNRRYKEHLVAEADESLFSTVRAAEDAGHNVIHDEAALSLLHGSTNISIVSRSLPAPLFLAPGSRIIAIPHVRPDWGAGSADLQYTSPIGVCHALVCGDTKLGWDVDRAIRLVDDGSYEEQPDSHIVRPFEQIQHYCTVYQTRYGFILTDKCVVLIRVRLSPPTAKNRATRPQRHKVSEGHQRVLSNTSTGTTISDVSDTFSVMSFRPKPQDEDVAVLEVLRVAWSHGSSEETINLAVYHLILLSAESRHLSHHYEELQIEDQTKPEKRKRLEKTPEQSSKRGARMPPNF</sequence>
<organism evidence="2 3">
    <name type="scientific">Cladophialophora carrionii</name>
    <dbReference type="NCBI Taxonomy" id="86049"/>
    <lineage>
        <taxon>Eukaryota</taxon>
        <taxon>Fungi</taxon>
        <taxon>Dikarya</taxon>
        <taxon>Ascomycota</taxon>
        <taxon>Pezizomycotina</taxon>
        <taxon>Eurotiomycetes</taxon>
        <taxon>Chaetothyriomycetidae</taxon>
        <taxon>Chaetothyriales</taxon>
        <taxon>Herpotrichiellaceae</taxon>
        <taxon>Cladophialophora</taxon>
    </lineage>
</organism>
<proteinExistence type="predicted"/>
<accession>A0A1C1CW22</accession>